<comment type="caution">
    <text evidence="3">The sequence shown here is derived from an EMBL/GenBank/DDBJ whole genome shotgun (WGS) entry which is preliminary data.</text>
</comment>
<dbReference type="Pfam" id="PF13400">
    <property type="entry name" value="Tad"/>
    <property type="match status" value="1"/>
</dbReference>
<keyword evidence="1" id="KW-0812">Transmembrane</keyword>
<protein>
    <recommendedName>
        <fullName evidence="2">Putative Flp pilus-assembly TadG-like N-terminal domain-containing protein</fullName>
    </recommendedName>
</protein>
<dbReference type="OrthoDB" id="7418984at2"/>
<sequence>MSRRVPKNLAALIRRIRSLPGDRQGSVAIMVGLAFPVLAGMGFLAVDVGAWYWERRNLQTAADAAALSGAFAQFDGLDAEAAATADAASNGFDSVNGTITVGAPASGTGAGDPGAVEVVLTQPLPLFYAQVMGETDASVTVSARATMAEVGEYCVLGLDRNNPNTVEVTGNGSMLMTCGVAVNSISGSALYLGGSATIEATTASVTGGIEINGSPTTTWTDSPPLTGRQPVKDPYEHLDAPPPGACETNNLKVAPSDSVVLDAGADGTMTLCGGLDVKGTVDFTPGTYIFDGGEFSANSGAVITGDDVTLIFTGQGTDYATVHINGGAEVDLRAPTSGTWEDIVLFQDPDAPSTKNGSTISNTLNGTGSLNLEGVVYFPSQKVNVVGTGDSTNGCMNLAALQVSFSGNSAVVNTCPTRDLKKISAYKVTLIQ</sequence>
<dbReference type="InterPro" id="IPR028087">
    <property type="entry name" value="Tad_N"/>
</dbReference>
<organism evidence="3 4">
    <name type="scientific">Caenispirillum salinarum AK4</name>
    <dbReference type="NCBI Taxonomy" id="1238182"/>
    <lineage>
        <taxon>Bacteria</taxon>
        <taxon>Pseudomonadati</taxon>
        <taxon>Pseudomonadota</taxon>
        <taxon>Alphaproteobacteria</taxon>
        <taxon>Rhodospirillales</taxon>
        <taxon>Novispirillaceae</taxon>
        <taxon>Caenispirillum</taxon>
    </lineage>
</organism>
<evidence type="ECO:0000313" key="3">
    <source>
        <dbReference type="EMBL" id="EKV28582.1"/>
    </source>
</evidence>
<keyword evidence="1" id="KW-1133">Transmembrane helix</keyword>
<dbReference type="STRING" id="1238182.C882_0793"/>
<dbReference type="RefSeq" id="WP_009541450.1">
    <property type="nucleotide sequence ID" value="NZ_ANHY01000015.1"/>
</dbReference>
<reference evidence="3 4" key="1">
    <citation type="journal article" date="2013" name="Genome Announc.">
        <title>Draft Genome Sequence of an Alphaproteobacterium, Caenispirillum salinarum AK4(T), Isolated from a Solar Saltern.</title>
        <authorList>
            <person name="Khatri I."/>
            <person name="Singh A."/>
            <person name="Korpole S."/>
            <person name="Pinnaka A.K."/>
            <person name="Subramanian S."/>
        </authorList>
    </citation>
    <scope>NUCLEOTIDE SEQUENCE [LARGE SCALE GENOMIC DNA]</scope>
    <source>
        <strain evidence="3 4">AK4</strain>
    </source>
</reference>
<evidence type="ECO:0000313" key="4">
    <source>
        <dbReference type="Proteomes" id="UP000009881"/>
    </source>
</evidence>
<evidence type="ECO:0000256" key="1">
    <source>
        <dbReference type="SAM" id="Phobius"/>
    </source>
</evidence>
<dbReference type="AlphaFoldDB" id="K9GTT9"/>
<proteinExistence type="predicted"/>
<feature type="transmembrane region" description="Helical" evidence="1">
    <location>
        <begin position="27"/>
        <end position="53"/>
    </location>
</feature>
<keyword evidence="4" id="KW-1185">Reference proteome</keyword>
<dbReference type="Proteomes" id="UP000009881">
    <property type="component" value="Unassembled WGS sequence"/>
</dbReference>
<dbReference type="EMBL" id="ANHY01000015">
    <property type="protein sequence ID" value="EKV28582.1"/>
    <property type="molecule type" value="Genomic_DNA"/>
</dbReference>
<evidence type="ECO:0000259" key="2">
    <source>
        <dbReference type="Pfam" id="PF13400"/>
    </source>
</evidence>
<keyword evidence="1" id="KW-0472">Membrane</keyword>
<accession>K9GTT9</accession>
<gene>
    <name evidence="3" type="ORF">C882_0793</name>
</gene>
<dbReference type="eggNOG" id="COG4961">
    <property type="taxonomic scope" value="Bacteria"/>
</dbReference>
<feature type="domain" description="Putative Flp pilus-assembly TadG-like N-terminal" evidence="2">
    <location>
        <begin position="25"/>
        <end position="70"/>
    </location>
</feature>
<name>K9GTT9_9PROT</name>
<dbReference type="PATRIC" id="fig|1238182.3.peg.3007"/>